<reference evidence="5" key="1">
    <citation type="submission" date="2010-05" db="EMBL/GenBank/DDBJ databases">
        <title>Complete sequence of Staphylothermus hellenicus DSM 12710.</title>
        <authorList>
            <consortium name="US DOE Joint Genome Institute"/>
            <person name="Lucas S."/>
            <person name="Copeland A."/>
            <person name="Lapidus A."/>
            <person name="Cheng J.-F."/>
            <person name="Bruce D."/>
            <person name="Goodwin L."/>
            <person name="Pitluck S."/>
            <person name="Davenport K."/>
            <person name="Detter J.C."/>
            <person name="Han C."/>
            <person name="Tapia R."/>
            <person name="Larimer F."/>
            <person name="Land M."/>
            <person name="Hauser L."/>
            <person name="Kyrpides N."/>
            <person name="Mikhailova N."/>
            <person name="Anderson I.J."/>
            <person name="Woyke T."/>
        </authorList>
    </citation>
    <scope>NUCLEOTIDE SEQUENCE [LARGE SCALE GENOMIC DNA]</scope>
    <source>
        <strain evidence="5">DSM 12710 / JCM 10830 / BK20S6-10-b1 / P8</strain>
    </source>
</reference>
<dbReference type="eggNOG" id="arCOG01215">
    <property type="taxonomic scope" value="Archaea"/>
</dbReference>
<accession>D7DB89</accession>
<dbReference type="Pfam" id="PF08282">
    <property type="entry name" value="Hydrolase_3"/>
    <property type="match status" value="1"/>
</dbReference>
<dbReference type="GO" id="GO:0000287">
    <property type="term" value="F:magnesium ion binding"/>
    <property type="evidence" value="ECO:0007669"/>
    <property type="project" value="TreeGrafter"/>
</dbReference>
<protein>
    <submittedName>
        <fullName evidence="4">Haloacid dehalogenase domain protein hydrolase type 3</fullName>
    </submittedName>
</protein>
<dbReference type="PANTHER" id="PTHR10000">
    <property type="entry name" value="PHOSPHOSERINE PHOSPHATASE"/>
    <property type="match status" value="1"/>
</dbReference>
<proteinExistence type="predicted"/>
<dbReference type="EMBL" id="CP002051">
    <property type="protein sequence ID" value="ADI31436.1"/>
    <property type="molecule type" value="Genomic_DNA"/>
</dbReference>
<dbReference type="InterPro" id="IPR006381">
    <property type="entry name" value="HAD-SF-IIB-MPGP"/>
</dbReference>
<dbReference type="OrthoDB" id="120822at2157"/>
<gene>
    <name evidence="4" type="ordered locus">Shell_0303</name>
</gene>
<dbReference type="InterPro" id="IPR023214">
    <property type="entry name" value="HAD_sf"/>
</dbReference>
<organism evidence="4 5">
    <name type="scientific">Staphylothermus hellenicus (strain DSM 12710 / JCM 10830 / BK20S6-10-b1 / P8)</name>
    <dbReference type="NCBI Taxonomy" id="591019"/>
    <lineage>
        <taxon>Archaea</taxon>
        <taxon>Thermoproteota</taxon>
        <taxon>Thermoprotei</taxon>
        <taxon>Desulfurococcales</taxon>
        <taxon>Desulfurococcaceae</taxon>
        <taxon>Staphylothermus</taxon>
    </lineage>
</organism>
<dbReference type="RefSeq" id="WP_013142634.1">
    <property type="nucleotide sequence ID" value="NC_014205.1"/>
</dbReference>
<dbReference type="PANTHER" id="PTHR10000:SF8">
    <property type="entry name" value="HAD SUPERFAMILY HYDROLASE-LIKE, TYPE 3"/>
    <property type="match status" value="1"/>
</dbReference>
<name>D7DB89_STAHD</name>
<keyword evidence="3" id="KW-0460">Magnesium</keyword>
<sequence length="287" mass="33005">MGGEKIVVISDMDGCLLNKTYDYRKSIDAIKYVLENNILLILNSSKTRYEIEYYIEKWGLHGKTIFTVENGAATFIPKKLVDKNSLVHDMLKKYEHSIIDEYIVIVNGLKTSIIEQKIIDIIEETREKILWLKDFTPQKFSELTRLPIEQSILALKREYSYLFHPLVRGEIINKIVEEIKARGLNVSTGSGTIYLITGNHDKGLATQRTIEIIKEIFNKNIVTIGVGDGYNDIPMLKTTDYSILLNCRKDIIQELSNKNNLTITCRNGSDEWLKMVKRTVESIVKKQ</sequence>
<evidence type="ECO:0000256" key="1">
    <source>
        <dbReference type="ARBA" id="ARBA00022723"/>
    </source>
</evidence>
<dbReference type="GO" id="GO:0051479">
    <property type="term" value="P:mannosylglycerate biosynthetic process"/>
    <property type="evidence" value="ECO:0007669"/>
    <property type="project" value="InterPro"/>
</dbReference>
<dbReference type="Gene3D" id="3.30.980.20">
    <property type="entry name" value="Putative mannosyl-3-phosphoglycerate phosphatase, domain 2"/>
    <property type="match status" value="1"/>
</dbReference>
<dbReference type="Proteomes" id="UP000002573">
    <property type="component" value="Chromosome"/>
</dbReference>
<dbReference type="SFLD" id="SFLDG01142">
    <property type="entry name" value="C2.B.2:_Mannosyl-3-phosphoglyc"/>
    <property type="match status" value="1"/>
</dbReference>
<evidence type="ECO:0000256" key="3">
    <source>
        <dbReference type="ARBA" id="ARBA00022842"/>
    </source>
</evidence>
<dbReference type="SFLD" id="SFLDG01140">
    <property type="entry name" value="C2.B:_Phosphomannomutase_and_P"/>
    <property type="match status" value="1"/>
</dbReference>
<keyword evidence="2 4" id="KW-0378">Hydrolase</keyword>
<evidence type="ECO:0000313" key="4">
    <source>
        <dbReference type="EMBL" id="ADI31436.1"/>
    </source>
</evidence>
<dbReference type="GO" id="GO:0050531">
    <property type="term" value="F:mannosyl-3-phosphoglycerate phosphatase activity"/>
    <property type="evidence" value="ECO:0007669"/>
    <property type="project" value="InterPro"/>
</dbReference>
<dbReference type="HOGENOM" id="CLU_063016_0_0_2"/>
<keyword evidence="1" id="KW-0479">Metal-binding</keyword>
<evidence type="ECO:0000256" key="2">
    <source>
        <dbReference type="ARBA" id="ARBA00022801"/>
    </source>
</evidence>
<dbReference type="Gene3D" id="3.40.50.1000">
    <property type="entry name" value="HAD superfamily/HAD-like"/>
    <property type="match status" value="1"/>
</dbReference>
<dbReference type="GO" id="GO:0005829">
    <property type="term" value="C:cytosol"/>
    <property type="evidence" value="ECO:0007669"/>
    <property type="project" value="TreeGrafter"/>
</dbReference>
<dbReference type="SFLD" id="SFLDS00003">
    <property type="entry name" value="Haloacid_Dehalogenase"/>
    <property type="match status" value="1"/>
</dbReference>
<dbReference type="GeneID" id="9233592"/>
<dbReference type="SUPFAM" id="SSF56784">
    <property type="entry name" value="HAD-like"/>
    <property type="match status" value="1"/>
</dbReference>
<keyword evidence="5" id="KW-1185">Reference proteome</keyword>
<evidence type="ECO:0000313" key="5">
    <source>
        <dbReference type="Proteomes" id="UP000002573"/>
    </source>
</evidence>
<reference evidence="4 5" key="2">
    <citation type="journal article" date="2011" name="Stand. Genomic Sci.">
        <title>Complete genome sequence of Staphylothermus hellenicus P8.</title>
        <authorList>
            <person name="Anderson I."/>
            <person name="Wirth R."/>
            <person name="Lucas S."/>
            <person name="Copeland A."/>
            <person name="Lapidus A."/>
            <person name="Cheng J.F."/>
            <person name="Goodwin L."/>
            <person name="Pitluck S."/>
            <person name="Davenport K."/>
            <person name="Detter J.C."/>
            <person name="Han C."/>
            <person name="Tapia R."/>
            <person name="Land M."/>
            <person name="Hauser L."/>
            <person name="Pati A."/>
            <person name="Mikhailova N."/>
            <person name="Woyke T."/>
            <person name="Klenk H.P."/>
            <person name="Kyrpides N."/>
            <person name="Ivanova N."/>
        </authorList>
    </citation>
    <scope>NUCLEOTIDE SEQUENCE [LARGE SCALE GENOMIC DNA]</scope>
    <source>
        <strain evidence="5">DSM 12710 / JCM 10830 / BK20S6-10-b1 / P8</strain>
    </source>
</reference>
<dbReference type="InterPro" id="IPR036412">
    <property type="entry name" value="HAD-like_sf"/>
</dbReference>
<dbReference type="KEGG" id="shc:Shell_0303"/>
<dbReference type="AlphaFoldDB" id="D7DB89"/>